<protein>
    <submittedName>
        <fullName evidence="2">L-ascorbate 6-phosphate lactonase</fullName>
    </submittedName>
</protein>
<dbReference type="EMBL" id="PIDS01000544">
    <property type="protein sequence ID" value="PLL37916.1"/>
    <property type="molecule type" value="Genomic_DNA"/>
</dbReference>
<dbReference type="InterPro" id="IPR036866">
    <property type="entry name" value="RibonucZ/Hydroxyglut_hydro"/>
</dbReference>
<accession>A0A2J4R3M0</accession>
<reference evidence="2 3" key="1">
    <citation type="submission" date="2017-11" db="EMBL/GenBank/DDBJ databases">
        <authorList>
            <person name="Han C.G."/>
        </authorList>
    </citation>
    <scope>NUCLEOTIDE SEQUENCE [LARGE SCALE GENOMIC DNA]</scope>
    <source>
        <strain evidence="2 3">A11</strain>
    </source>
</reference>
<dbReference type="SUPFAM" id="SSF56281">
    <property type="entry name" value="Metallo-hydrolase/oxidoreductase"/>
    <property type="match status" value="1"/>
</dbReference>
<dbReference type="InterPro" id="IPR050114">
    <property type="entry name" value="UPF0173_UPF0282_UlaG_hydrolase"/>
</dbReference>
<organism evidence="2 3">
    <name type="scientific">Klebsiella michiganensis</name>
    <dbReference type="NCBI Taxonomy" id="1134687"/>
    <lineage>
        <taxon>Bacteria</taxon>
        <taxon>Pseudomonadati</taxon>
        <taxon>Pseudomonadota</taxon>
        <taxon>Gammaproteobacteria</taxon>
        <taxon>Enterobacterales</taxon>
        <taxon>Enterobacteriaceae</taxon>
        <taxon>Klebsiella/Raoultella group</taxon>
        <taxon>Klebsiella</taxon>
    </lineage>
</organism>
<dbReference type="PANTHER" id="PTHR43546:SF9">
    <property type="entry name" value="L-ASCORBATE-6-PHOSPHATE LACTONASE ULAG-RELATED"/>
    <property type="match status" value="1"/>
</dbReference>
<dbReference type="PANTHER" id="PTHR43546">
    <property type="entry name" value="UPF0173 METAL-DEPENDENT HYDROLASE MJ1163-RELATED"/>
    <property type="match status" value="1"/>
</dbReference>
<feature type="non-terminal residue" evidence="2">
    <location>
        <position position="1"/>
    </location>
</feature>
<sequence length="168" mass="19370">ALITLPADQKAAGVLPDGMDQRAVNYLFKTPGGNLYHSGDSHYSNYYAKHGNEHQIDVALGSYGENPRGITDKMTSADILRMAESLNAKVVIPFHHDIWSNFQADPQEIRVLWEMKKDRLQYGFKPFIWQVGGKFTWPLYKDNFEYHYPRGFDDCFTMEPDLPFKSFL</sequence>
<evidence type="ECO:0000256" key="1">
    <source>
        <dbReference type="ARBA" id="ARBA00022801"/>
    </source>
</evidence>
<evidence type="ECO:0000313" key="2">
    <source>
        <dbReference type="EMBL" id="PLL37916.1"/>
    </source>
</evidence>
<comment type="caution">
    <text evidence="2">The sequence shown here is derived from an EMBL/GenBank/DDBJ whole genome shotgun (WGS) entry which is preliminary data.</text>
</comment>
<keyword evidence="1" id="KW-0378">Hydrolase</keyword>
<name>A0A2J4R3M0_9ENTR</name>
<dbReference type="NCBIfam" id="NF008688">
    <property type="entry name" value="PRK11709.1"/>
    <property type="match status" value="1"/>
</dbReference>
<dbReference type="GO" id="GO:0016787">
    <property type="term" value="F:hydrolase activity"/>
    <property type="evidence" value="ECO:0007669"/>
    <property type="project" value="UniProtKB-KW"/>
</dbReference>
<gene>
    <name evidence="2" type="ORF">CWN50_16400</name>
</gene>
<dbReference type="AlphaFoldDB" id="A0A2J4R3M0"/>
<reference evidence="2 3" key="2">
    <citation type="submission" date="2018-01" db="EMBL/GenBank/DDBJ databases">
        <title>Genomic study of Klebsiella pneumoniae.</title>
        <authorList>
            <person name="Yang Y."/>
            <person name="Bicalho R."/>
        </authorList>
    </citation>
    <scope>NUCLEOTIDE SEQUENCE [LARGE SCALE GENOMIC DNA]</scope>
    <source>
        <strain evidence="2 3">A11</strain>
    </source>
</reference>
<dbReference type="Proteomes" id="UP000234505">
    <property type="component" value="Unassembled WGS sequence"/>
</dbReference>
<dbReference type="Gene3D" id="3.60.15.10">
    <property type="entry name" value="Ribonuclease Z/Hydroxyacylglutathione hydrolase-like"/>
    <property type="match status" value="1"/>
</dbReference>
<evidence type="ECO:0000313" key="3">
    <source>
        <dbReference type="Proteomes" id="UP000234505"/>
    </source>
</evidence>
<proteinExistence type="predicted"/>